<keyword evidence="1" id="KW-0812">Transmembrane</keyword>
<evidence type="ECO:0000313" key="3">
    <source>
        <dbReference type="Proteomes" id="UP000320735"/>
    </source>
</evidence>
<sequence>MTAPFAPPPNRLQILALTAFPAVFVAIPFLRSEGVLGYIAFALVIYANIALWGSMLYGFIVTVVLADRDPDTLESDVDDSEAQDSG</sequence>
<comment type="caution">
    <text evidence="2">The sequence shown here is derived from an EMBL/GenBank/DDBJ whole genome shotgun (WGS) entry which is preliminary data.</text>
</comment>
<protein>
    <submittedName>
        <fullName evidence="2">Uncharacterized protein</fullName>
    </submittedName>
</protein>
<keyword evidence="1" id="KW-0472">Membrane</keyword>
<dbReference type="EMBL" id="SJPP01000002">
    <property type="protein sequence ID" value="TWU09454.1"/>
    <property type="molecule type" value="Genomic_DNA"/>
</dbReference>
<dbReference type="AlphaFoldDB" id="A0A5C6BG81"/>
<feature type="transmembrane region" description="Helical" evidence="1">
    <location>
        <begin position="12"/>
        <end position="30"/>
    </location>
</feature>
<evidence type="ECO:0000313" key="2">
    <source>
        <dbReference type="EMBL" id="TWU09454.1"/>
    </source>
</evidence>
<reference evidence="2 3" key="1">
    <citation type="submission" date="2019-02" db="EMBL/GenBank/DDBJ databases">
        <title>Deep-cultivation of Planctomycetes and their phenomic and genomic characterization uncovers novel biology.</title>
        <authorList>
            <person name="Wiegand S."/>
            <person name="Jogler M."/>
            <person name="Boedeker C."/>
            <person name="Pinto D."/>
            <person name="Vollmers J."/>
            <person name="Rivas-Marin E."/>
            <person name="Kohn T."/>
            <person name="Peeters S.H."/>
            <person name="Heuer A."/>
            <person name="Rast P."/>
            <person name="Oberbeckmann S."/>
            <person name="Bunk B."/>
            <person name="Jeske O."/>
            <person name="Meyerdierks A."/>
            <person name="Storesund J.E."/>
            <person name="Kallscheuer N."/>
            <person name="Luecker S."/>
            <person name="Lage O.M."/>
            <person name="Pohl T."/>
            <person name="Merkel B.J."/>
            <person name="Hornburger P."/>
            <person name="Mueller R.-W."/>
            <person name="Bruemmer F."/>
            <person name="Labrenz M."/>
            <person name="Spormann A.M."/>
            <person name="Op Den Camp H."/>
            <person name="Overmann J."/>
            <person name="Amann R."/>
            <person name="Jetten M.S.M."/>
            <person name="Mascher T."/>
            <person name="Medema M.H."/>
            <person name="Devos D.P."/>
            <person name="Kaster A.-K."/>
            <person name="Ovreas L."/>
            <person name="Rohde M."/>
            <person name="Galperin M.Y."/>
            <person name="Jogler C."/>
        </authorList>
    </citation>
    <scope>NUCLEOTIDE SEQUENCE [LARGE SCALE GENOMIC DNA]</scope>
    <source>
        <strain evidence="2 3">CA54</strain>
    </source>
</reference>
<organism evidence="2 3">
    <name type="scientific">Symmachiella macrocystis</name>
    <dbReference type="NCBI Taxonomy" id="2527985"/>
    <lineage>
        <taxon>Bacteria</taxon>
        <taxon>Pseudomonadati</taxon>
        <taxon>Planctomycetota</taxon>
        <taxon>Planctomycetia</taxon>
        <taxon>Planctomycetales</taxon>
        <taxon>Planctomycetaceae</taxon>
        <taxon>Symmachiella</taxon>
    </lineage>
</organism>
<name>A0A5C6BG81_9PLAN</name>
<evidence type="ECO:0000256" key="1">
    <source>
        <dbReference type="SAM" id="Phobius"/>
    </source>
</evidence>
<keyword evidence="3" id="KW-1185">Reference proteome</keyword>
<feature type="transmembrane region" description="Helical" evidence="1">
    <location>
        <begin position="36"/>
        <end position="65"/>
    </location>
</feature>
<dbReference type="Proteomes" id="UP000320735">
    <property type="component" value="Unassembled WGS sequence"/>
</dbReference>
<accession>A0A5C6BG81</accession>
<gene>
    <name evidence="2" type="ORF">CA54_46960</name>
</gene>
<proteinExistence type="predicted"/>
<keyword evidence="1" id="KW-1133">Transmembrane helix</keyword>